<dbReference type="RefSeq" id="WP_309560573.1">
    <property type="nucleotide sequence ID" value="NZ_JAVJIU010000001.1"/>
</dbReference>
<organism evidence="1 2">
    <name type="scientific">Christiangramia sediminicola</name>
    <dbReference type="NCBI Taxonomy" id="3073267"/>
    <lineage>
        <taxon>Bacteria</taxon>
        <taxon>Pseudomonadati</taxon>
        <taxon>Bacteroidota</taxon>
        <taxon>Flavobacteriia</taxon>
        <taxon>Flavobacteriales</taxon>
        <taxon>Flavobacteriaceae</taxon>
        <taxon>Christiangramia</taxon>
    </lineage>
</organism>
<keyword evidence="2" id="KW-1185">Reference proteome</keyword>
<accession>A0ABU1EMT5</accession>
<reference evidence="2" key="1">
    <citation type="submission" date="2023-07" db="EMBL/GenBank/DDBJ databases">
        <title>Christiangramia sp. SM2212., a novel bacterium of the family Flavobacteriaceae isolated from the sea sediment.</title>
        <authorList>
            <person name="Wang J."/>
            <person name="Zhang X."/>
        </authorList>
    </citation>
    <scope>NUCLEOTIDE SEQUENCE [LARGE SCALE GENOMIC DNA]</scope>
    <source>
        <strain evidence="2">SM2212</strain>
    </source>
</reference>
<name>A0ABU1EMT5_9FLAO</name>
<dbReference type="Proteomes" id="UP001257234">
    <property type="component" value="Unassembled WGS sequence"/>
</dbReference>
<gene>
    <name evidence="1" type="ORF">RE431_03545</name>
</gene>
<dbReference type="Pfam" id="PF03567">
    <property type="entry name" value="Sulfotransfer_2"/>
    <property type="match status" value="1"/>
</dbReference>
<evidence type="ECO:0000313" key="2">
    <source>
        <dbReference type="Proteomes" id="UP001257234"/>
    </source>
</evidence>
<comment type="caution">
    <text evidence="1">The sequence shown here is derived from an EMBL/GenBank/DDBJ whole genome shotgun (WGS) entry which is preliminary data.</text>
</comment>
<sequence>MISHKHKCIFIHISKCAGTTVENAFGIDTKKYNEPDYEKLFGWSEKLSMWLQHATPQQLLDNNLISENHWNNYYKFIIYRNSWSRSFSDYHYLKSHFGIDDSFFNYLNKKGDFFGMLDKRGNRQYVGEHLFSQKPYFFLDDRRIDYDKEINFENLDSGFKELCEDLSLESRFFSYNLNIGDYNNKVHYSHFYNSKKKKMVANIYFDDIEFFGFKFCDQRSIFQKLKNEFKG</sequence>
<evidence type="ECO:0000313" key="1">
    <source>
        <dbReference type="EMBL" id="MDR5589698.1"/>
    </source>
</evidence>
<dbReference type="InterPro" id="IPR005331">
    <property type="entry name" value="Sulfotransferase"/>
</dbReference>
<dbReference type="EMBL" id="JAVJIU010000001">
    <property type="protein sequence ID" value="MDR5589698.1"/>
    <property type="molecule type" value="Genomic_DNA"/>
</dbReference>
<protein>
    <submittedName>
        <fullName evidence="1">Sulfotransferase family 2 domain-containing protein</fullName>
    </submittedName>
</protein>
<proteinExistence type="predicted"/>